<dbReference type="InterPro" id="IPR052345">
    <property type="entry name" value="Rad_response_metalloprotease"/>
</dbReference>
<evidence type="ECO:0000313" key="3">
    <source>
        <dbReference type="Proteomes" id="UP000006247"/>
    </source>
</evidence>
<dbReference type="Gene3D" id="1.10.10.2910">
    <property type="match status" value="1"/>
</dbReference>
<dbReference type="HOGENOM" id="CLU_057454_1_0_11"/>
<sequence>MRNKFAAWDLWLQKEKDPTFAQLEDLAKYTHVPFGYFFLTEPPIEDLPIPDFRAGRGKRVSASGDLLDTIYLNQRRQSWYEEYLIKLGDPEPLPFVGSAQGLDATAAATLITEALDYQVTNRTKLRPISKIRSHLMTKFEELGGLVIFNSMVGNNTKRMLDLEEFRGFTLQSPIAPLIFINANDTVNGQIFSFLHECAHVWHGGSSGVSAGGDPLDNRNTQIERWCDQVAAEVAVPTTDLRDNFNPHTDLTSELDRLSDRYYCSTLVILLQLRSANIIKAQGFNETYDNERTRILNIMGKQKKNRSGGDFYRTQRYRIGETLSHAIIRDTKLGTTPMTEALRLLTFNSIPVFDTYANKLEEV</sequence>
<reference evidence="2 3" key="1">
    <citation type="submission" date="2009-01" db="EMBL/GenBank/DDBJ databases">
        <authorList>
            <person name="Fulton L."/>
            <person name="Clifton S."/>
            <person name="Chinwalla A.T."/>
            <person name="Mitreva M."/>
            <person name="Sodergren E."/>
            <person name="Weinstock G."/>
            <person name="Clifton S."/>
            <person name="Dooling D.J."/>
            <person name="Fulton B."/>
            <person name="Minx P."/>
            <person name="Pepin K.H."/>
            <person name="Johnson M."/>
            <person name="Bhonagiri V."/>
            <person name="Nash W.E."/>
            <person name="Mardis E.R."/>
            <person name="Wilson R.K."/>
        </authorList>
    </citation>
    <scope>NUCLEOTIDE SEQUENCE [LARGE SCALE GENOMIC DNA]</scope>
    <source>
        <strain evidence="2 3">ATCC 33806</strain>
    </source>
</reference>
<gene>
    <name evidence="2" type="ORF">CORMATOL_02977</name>
</gene>
<dbReference type="Pfam" id="PF06114">
    <property type="entry name" value="Peptidase_M78"/>
    <property type="match status" value="1"/>
</dbReference>
<dbReference type="EMBL" id="ACEB01000053">
    <property type="protein sequence ID" value="EEG25363.1"/>
    <property type="molecule type" value="Genomic_DNA"/>
</dbReference>
<dbReference type="InterPro" id="IPR010359">
    <property type="entry name" value="IrrE_HExxH"/>
</dbReference>
<dbReference type="PANTHER" id="PTHR43236">
    <property type="entry name" value="ANTITOXIN HIGA1"/>
    <property type="match status" value="1"/>
</dbReference>
<dbReference type="Proteomes" id="UP000006247">
    <property type="component" value="Unassembled WGS sequence"/>
</dbReference>
<feature type="domain" description="IrrE N-terminal-like" evidence="1">
    <location>
        <begin position="141"/>
        <end position="269"/>
    </location>
</feature>
<proteinExistence type="predicted"/>
<organism evidence="2 3">
    <name type="scientific">Corynebacterium matruchotii ATCC 33806</name>
    <dbReference type="NCBI Taxonomy" id="566549"/>
    <lineage>
        <taxon>Bacteria</taxon>
        <taxon>Bacillati</taxon>
        <taxon>Actinomycetota</taxon>
        <taxon>Actinomycetes</taxon>
        <taxon>Mycobacteriales</taxon>
        <taxon>Corynebacteriaceae</taxon>
        <taxon>Corynebacterium</taxon>
    </lineage>
</organism>
<evidence type="ECO:0000259" key="1">
    <source>
        <dbReference type="Pfam" id="PF06114"/>
    </source>
</evidence>
<name>C0E7I8_9CORY</name>
<dbReference type="PANTHER" id="PTHR43236:SF2">
    <property type="entry name" value="BLL0069 PROTEIN"/>
    <property type="match status" value="1"/>
</dbReference>
<accession>C0E7I8</accession>
<evidence type="ECO:0000313" key="2">
    <source>
        <dbReference type="EMBL" id="EEG25363.1"/>
    </source>
</evidence>
<comment type="caution">
    <text evidence="2">The sequence shown here is derived from an EMBL/GenBank/DDBJ whole genome shotgun (WGS) entry which is preliminary data.</text>
</comment>
<dbReference type="AlphaFoldDB" id="C0E7I8"/>
<protein>
    <recommendedName>
        <fullName evidence="1">IrrE N-terminal-like domain-containing protein</fullName>
    </recommendedName>
</protein>